<dbReference type="Proteomes" id="UP001054945">
    <property type="component" value="Unassembled WGS sequence"/>
</dbReference>
<reference evidence="1 2" key="1">
    <citation type="submission" date="2021-06" db="EMBL/GenBank/DDBJ databases">
        <title>Caerostris extrusa draft genome.</title>
        <authorList>
            <person name="Kono N."/>
            <person name="Arakawa K."/>
        </authorList>
    </citation>
    <scope>NUCLEOTIDE SEQUENCE [LARGE SCALE GENOMIC DNA]</scope>
</reference>
<evidence type="ECO:0000313" key="2">
    <source>
        <dbReference type="Proteomes" id="UP001054945"/>
    </source>
</evidence>
<dbReference type="EMBL" id="BPLR01018517">
    <property type="protein sequence ID" value="GIZ00212.1"/>
    <property type="molecule type" value="Genomic_DNA"/>
</dbReference>
<name>A0AAV4XYP2_CAEEX</name>
<comment type="caution">
    <text evidence="1">The sequence shown here is derived from an EMBL/GenBank/DDBJ whole genome shotgun (WGS) entry which is preliminary data.</text>
</comment>
<organism evidence="1 2">
    <name type="scientific">Caerostris extrusa</name>
    <name type="common">Bark spider</name>
    <name type="synonym">Caerostris bankana</name>
    <dbReference type="NCBI Taxonomy" id="172846"/>
    <lineage>
        <taxon>Eukaryota</taxon>
        <taxon>Metazoa</taxon>
        <taxon>Ecdysozoa</taxon>
        <taxon>Arthropoda</taxon>
        <taxon>Chelicerata</taxon>
        <taxon>Arachnida</taxon>
        <taxon>Araneae</taxon>
        <taxon>Araneomorphae</taxon>
        <taxon>Entelegynae</taxon>
        <taxon>Araneoidea</taxon>
        <taxon>Araneidae</taxon>
        <taxon>Caerostris</taxon>
    </lineage>
</organism>
<proteinExistence type="predicted"/>
<sequence>MVELNALTNEKVTTRVVGDKLKIFPPSAEAHRLIRSEITDKRKLQAHTFLLPQDKQWFKLSFEVYRMIIPQRISSKTFEMNHSMWNTSRNLNKGVVNVTCPSFWLFCQKATIPKISSTLNF</sequence>
<keyword evidence="2" id="KW-1185">Reference proteome</keyword>
<evidence type="ECO:0008006" key="3">
    <source>
        <dbReference type="Google" id="ProtNLM"/>
    </source>
</evidence>
<accession>A0AAV4XYP2</accession>
<evidence type="ECO:0000313" key="1">
    <source>
        <dbReference type="EMBL" id="GIZ00212.1"/>
    </source>
</evidence>
<gene>
    <name evidence="1" type="ORF">CEXT_531531</name>
</gene>
<dbReference type="AlphaFoldDB" id="A0AAV4XYP2"/>
<protein>
    <recommendedName>
        <fullName evidence="3">Uma2 family endonuclease</fullName>
    </recommendedName>
</protein>